<sequence length="187" mass="20894">MKFHLILAALVAFPIACQAADLQSREQPPAYIDASMQPAFDTEVQRRRDIEQFLAPIKSAQDLQAHLANRLGRGSPLDALSPHARERFLASLSFNARGLTGYRYDDVEAELSVSQAFELLGLFGVQDTLRILHLRQTTDRDAQLLGLYVRGGEHVAADHYNYRCASRASCEFSRNFICMTGCAAYIE</sequence>
<feature type="signal peptide" evidence="1">
    <location>
        <begin position="1"/>
        <end position="19"/>
    </location>
</feature>
<protein>
    <submittedName>
        <fullName evidence="2">Uncharacterized protein</fullName>
    </submittedName>
</protein>
<evidence type="ECO:0000313" key="3">
    <source>
        <dbReference type="Proteomes" id="UP000249046"/>
    </source>
</evidence>
<dbReference type="AlphaFoldDB" id="A0A2W5KHT7"/>
<name>A0A2W5KHT7_9GAMM</name>
<evidence type="ECO:0000256" key="1">
    <source>
        <dbReference type="SAM" id="SignalP"/>
    </source>
</evidence>
<accession>A0A2W5KHT7</accession>
<keyword evidence="1" id="KW-0732">Signal</keyword>
<proteinExistence type="predicted"/>
<comment type="caution">
    <text evidence="2">The sequence shown here is derived from an EMBL/GenBank/DDBJ whole genome shotgun (WGS) entry which is preliminary data.</text>
</comment>
<organism evidence="2 3">
    <name type="scientific">Rhodanobacter denitrificans</name>
    <dbReference type="NCBI Taxonomy" id="666685"/>
    <lineage>
        <taxon>Bacteria</taxon>
        <taxon>Pseudomonadati</taxon>
        <taxon>Pseudomonadota</taxon>
        <taxon>Gammaproteobacteria</taxon>
        <taxon>Lysobacterales</taxon>
        <taxon>Rhodanobacteraceae</taxon>
        <taxon>Rhodanobacter</taxon>
    </lineage>
</organism>
<dbReference type="Proteomes" id="UP000249046">
    <property type="component" value="Unassembled WGS sequence"/>
</dbReference>
<feature type="chain" id="PRO_5015936595" evidence="1">
    <location>
        <begin position="20"/>
        <end position="187"/>
    </location>
</feature>
<evidence type="ECO:0000313" key="2">
    <source>
        <dbReference type="EMBL" id="PZQ15344.1"/>
    </source>
</evidence>
<gene>
    <name evidence="2" type="ORF">DI564_08365</name>
</gene>
<dbReference type="EMBL" id="QFPO01000006">
    <property type="protein sequence ID" value="PZQ15344.1"/>
    <property type="molecule type" value="Genomic_DNA"/>
</dbReference>
<reference evidence="2 3" key="1">
    <citation type="submission" date="2017-08" db="EMBL/GenBank/DDBJ databases">
        <title>Infants hospitalized years apart are colonized by the same room-sourced microbial strains.</title>
        <authorList>
            <person name="Brooks B."/>
            <person name="Olm M.R."/>
            <person name="Firek B.A."/>
            <person name="Baker R."/>
            <person name="Thomas B.C."/>
            <person name="Morowitz M.J."/>
            <person name="Banfield J.F."/>
        </authorList>
    </citation>
    <scope>NUCLEOTIDE SEQUENCE [LARGE SCALE GENOMIC DNA]</scope>
    <source>
        <strain evidence="2">S2_005_003_R2_42</strain>
    </source>
</reference>